<sequence>MKRTEPALRFEGFSETWQEKTLGEIAEIIAGGDVEKHKLVDTGNYPVLGNALTNDGIMGYYNDAYRIEAPAVTVTARGNGVGQAKARFVDFTPVGRLLVIKSSHNAYFLEQAINSYPIVVESSGIPQLTVPKLQKYKLLIPSLTEQEKIAEVLSAADELISLQSQKVAALKRHKQALMQQLFSTNGESVPRLRFDGFSEPWQLVLLKECAKVTTGNKDAQNKVEGGQYPFFVRSQTVEKIDSYTLDCEAILTSGDGAVGKHFHYIKGKFDFHQRVYCIYDFNTNISAKFMFYYFSEHFYERVMRLSAKNTVDSVRMNMITEMPIPLPSLAEQEKIAGVLSAADELISLHQQKLTTLKRHKQALMQRLFP</sequence>
<dbReference type="SUPFAM" id="SSF116734">
    <property type="entry name" value="DNA methylase specificity domain"/>
    <property type="match status" value="2"/>
</dbReference>
<dbReference type="PANTHER" id="PTHR30408">
    <property type="entry name" value="TYPE-1 RESTRICTION ENZYME ECOKI SPECIFICITY PROTEIN"/>
    <property type="match status" value="1"/>
</dbReference>
<gene>
    <name evidence="5" type="ORF">HCT46_01225</name>
</gene>
<comment type="similarity">
    <text evidence="1">Belongs to the type-I restriction system S methylase family.</text>
</comment>
<organism evidence="5 6">
    <name type="scientific">Entomospira nematocerorum</name>
    <dbReference type="NCBI Taxonomy" id="2719987"/>
    <lineage>
        <taxon>Bacteria</taxon>
        <taxon>Pseudomonadati</taxon>
        <taxon>Spirochaetota</taxon>
        <taxon>Spirochaetia</taxon>
        <taxon>Spirochaetales</taxon>
        <taxon>Spirochaetaceae</taxon>
        <taxon>Entomospira</taxon>
    </lineage>
</organism>
<dbReference type="Gene3D" id="3.90.220.20">
    <property type="entry name" value="DNA methylase specificity domains"/>
    <property type="match status" value="2"/>
</dbReference>
<comment type="caution">
    <text evidence="5">The sequence shown here is derived from an EMBL/GenBank/DDBJ whole genome shotgun (WGS) entry which is preliminary data.</text>
</comment>
<name>A0A968KUU1_9SPIO</name>
<dbReference type="RefSeq" id="WP_167703003.1">
    <property type="nucleotide sequence ID" value="NZ_CP118168.1"/>
</dbReference>
<dbReference type="InterPro" id="IPR000055">
    <property type="entry name" value="Restrct_endonuc_typeI_TRD"/>
</dbReference>
<reference evidence="5" key="1">
    <citation type="submission" date="2020-03" db="EMBL/GenBank/DDBJ databases">
        <title>Spirochaetal bacteria isolated from arthropods constitute a novel genus Entomospira genus novum within the order Spirochaetales.</title>
        <authorList>
            <person name="Grana-Miraglia L."/>
            <person name="Sikutova S."/>
            <person name="Fingerle V."/>
            <person name="Sing A."/>
            <person name="Castillo-Ramirez S."/>
            <person name="Margos G."/>
            <person name="Rudolf I."/>
        </authorList>
    </citation>
    <scope>NUCLEOTIDE SEQUENCE</scope>
    <source>
        <strain evidence="5">BR208</strain>
    </source>
</reference>
<protein>
    <recommendedName>
        <fullName evidence="4">Type I restriction modification DNA specificity domain-containing protein</fullName>
    </recommendedName>
</protein>
<evidence type="ECO:0000256" key="3">
    <source>
        <dbReference type="ARBA" id="ARBA00023125"/>
    </source>
</evidence>
<keyword evidence="6" id="KW-1185">Reference proteome</keyword>
<dbReference type="InterPro" id="IPR052021">
    <property type="entry name" value="Type-I_RS_S_subunit"/>
</dbReference>
<evidence type="ECO:0000313" key="5">
    <source>
        <dbReference type="EMBL" id="NIZ46548.1"/>
    </source>
</evidence>
<dbReference type="GO" id="GO:0003677">
    <property type="term" value="F:DNA binding"/>
    <property type="evidence" value="ECO:0007669"/>
    <property type="project" value="UniProtKB-KW"/>
</dbReference>
<keyword evidence="2" id="KW-0680">Restriction system</keyword>
<dbReference type="GO" id="GO:0009307">
    <property type="term" value="P:DNA restriction-modification system"/>
    <property type="evidence" value="ECO:0007669"/>
    <property type="project" value="UniProtKB-KW"/>
</dbReference>
<dbReference type="Proteomes" id="UP000752013">
    <property type="component" value="Unassembled WGS sequence"/>
</dbReference>
<proteinExistence type="inferred from homology"/>
<evidence type="ECO:0000259" key="4">
    <source>
        <dbReference type="Pfam" id="PF01420"/>
    </source>
</evidence>
<dbReference type="Gene3D" id="1.10.287.1120">
    <property type="entry name" value="Bipartite methylase S protein"/>
    <property type="match status" value="2"/>
</dbReference>
<dbReference type="EMBL" id="JAATLK010000001">
    <property type="protein sequence ID" value="NIZ46548.1"/>
    <property type="molecule type" value="Genomic_DNA"/>
</dbReference>
<evidence type="ECO:0000256" key="1">
    <source>
        <dbReference type="ARBA" id="ARBA00010923"/>
    </source>
</evidence>
<dbReference type="Pfam" id="PF01420">
    <property type="entry name" value="Methylase_S"/>
    <property type="match status" value="2"/>
</dbReference>
<accession>A0A968KUU1</accession>
<feature type="domain" description="Type I restriction modification DNA specificity" evidence="4">
    <location>
        <begin position="15"/>
        <end position="171"/>
    </location>
</feature>
<evidence type="ECO:0000313" key="6">
    <source>
        <dbReference type="Proteomes" id="UP000752013"/>
    </source>
</evidence>
<keyword evidence="3" id="KW-0238">DNA-binding</keyword>
<dbReference type="PANTHER" id="PTHR30408:SF12">
    <property type="entry name" value="TYPE I RESTRICTION ENZYME MJAVIII SPECIFICITY SUBUNIT"/>
    <property type="match status" value="1"/>
</dbReference>
<dbReference type="AlphaFoldDB" id="A0A968KUU1"/>
<evidence type="ECO:0000256" key="2">
    <source>
        <dbReference type="ARBA" id="ARBA00022747"/>
    </source>
</evidence>
<feature type="domain" description="Type I restriction modification DNA specificity" evidence="4">
    <location>
        <begin position="199"/>
        <end position="358"/>
    </location>
</feature>
<dbReference type="InterPro" id="IPR044946">
    <property type="entry name" value="Restrct_endonuc_typeI_TRD_sf"/>
</dbReference>